<keyword evidence="4" id="KW-1185">Reference proteome</keyword>
<protein>
    <submittedName>
        <fullName evidence="3">DUF4038 domain-containing protein</fullName>
    </submittedName>
</protein>
<organism evidence="3 4">
    <name type="scientific">Paenibacillus psychroresistens</name>
    <dbReference type="NCBI Taxonomy" id="1778678"/>
    <lineage>
        <taxon>Bacteria</taxon>
        <taxon>Bacillati</taxon>
        <taxon>Bacillota</taxon>
        <taxon>Bacilli</taxon>
        <taxon>Bacillales</taxon>
        <taxon>Paenibacillaceae</taxon>
        <taxon>Paenibacillus</taxon>
    </lineage>
</organism>
<dbReference type="InterPro" id="IPR024749">
    <property type="entry name" value="Collagen-bd_put"/>
</dbReference>
<dbReference type="PANTHER" id="PTHR37836:SF3">
    <property type="entry name" value="ENDOGLUCANASE"/>
    <property type="match status" value="1"/>
</dbReference>
<dbReference type="RefSeq" id="WP_155699900.1">
    <property type="nucleotide sequence ID" value="NZ_CP034235.1"/>
</dbReference>
<accession>A0A6B8REH7</accession>
<dbReference type="Proteomes" id="UP000426246">
    <property type="component" value="Chromosome"/>
</dbReference>
<evidence type="ECO:0000259" key="1">
    <source>
        <dbReference type="Pfam" id="PF12904"/>
    </source>
</evidence>
<dbReference type="AlphaFoldDB" id="A0A6B8REH7"/>
<dbReference type="EMBL" id="CP034235">
    <property type="protein sequence ID" value="QGQ94891.1"/>
    <property type="molecule type" value="Genomic_DNA"/>
</dbReference>
<reference evidence="4" key="1">
    <citation type="submission" date="2018-11" db="EMBL/GenBank/DDBJ databases">
        <title>Complete genome sequence of Paenibacillus sp. ML311-T8.</title>
        <authorList>
            <person name="Nam Y.-D."/>
            <person name="Kang J."/>
            <person name="Chung W.-H."/>
            <person name="Park Y.S."/>
        </authorList>
    </citation>
    <scope>NUCLEOTIDE SEQUENCE [LARGE SCALE GENOMIC DNA]</scope>
    <source>
        <strain evidence="4">ML311-T8</strain>
    </source>
</reference>
<dbReference type="Pfam" id="PF13204">
    <property type="entry name" value="Apiosidase"/>
    <property type="match status" value="1"/>
</dbReference>
<gene>
    <name evidence="3" type="ORF">EHS13_08375</name>
</gene>
<dbReference type="Pfam" id="PF12904">
    <property type="entry name" value="Collagen_bind_2"/>
    <property type="match status" value="1"/>
</dbReference>
<evidence type="ECO:0000259" key="2">
    <source>
        <dbReference type="Pfam" id="PF13204"/>
    </source>
</evidence>
<evidence type="ECO:0000313" key="3">
    <source>
        <dbReference type="EMBL" id="QGQ94891.1"/>
    </source>
</evidence>
<feature type="domain" description="Putative collagen-binding" evidence="1">
    <location>
        <begin position="342"/>
        <end position="431"/>
    </location>
</feature>
<dbReference type="Gene3D" id="3.20.20.80">
    <property type="entry name" value="Glycosidases"/>
    <property type="match status" value="1"/>
</dbReference>
<dbReference type="KEGG" id="ppsc:EHS13_08375"/>
<proteinExistence type="predicted"/>
<name>A0A6B8REH7_9BACL</name>
<dbReference type="SUPFAM" id="SSF51445">
    <property type="entry name" value="(Trans)glycosidases"/>
    <property type="match status" value="1"/>
</dbReference>
<feature type="domain" description="Apiosidase-like catalytic" evidence="2">
    <location>
        <begin position="11"/>
        <end position="340"/>
    </location>
</feature>
<dbReference type="InterPro" id="IPR025277">
    <property type="entry name" value="Apiosidase-like_cat_dom"/>
</dbReference>
<evidence type="ECO:0000313" key="4">
    <source>
        <dbReference type="Proteomes" id="UP000426246"/>
    </source>
</evidence>
<dbReference type="InterPro" id="IPR017853">
    <property type="entry name" value="GH"/>
</dbReference>
<dbReference type="OrthoDB" id="59486at2"/>
<sequence>MTVLKKLKIHQNGRYLAQEDGAPFFWLGDTAWELFHKLNKEDAELYLANRAERGFTVIQAVALAEMEGITTTNAYGMLPLLRNDRGQYDPTLPDLGEQGEYSYWDHMDYIIERAADYGLYVALLPTWGDKYNTWGTGPVIFTEENAGKYGEWISNRYKSKSNIIWVLGGDRPLRTREVFNVIQSMAEGIRRGAGGSFLMSFHPNGAYSSSFQVHHENWLDFNMMQSGHDGFNIANYEMVTKDYQLSPIKPTIDSEPCYEDHPISFNAGNGYFDPKDVRQAAYWALFAGAFGHTYGHHSIWSMTTEPKDYFIMDWKTAILRPAASQMSHVRRLMESRPLFERIPDQDLLVENYSGTNHMQASRGQDYAFIYSPNGLAFRVSMGCITGSKVIANWYDPRTGHSVEAGEYENTGEIKFIPPTSGRNDDWVLVLDDISKGYKNP</sequence>
<dbReference type="PANTHER" id="PTHR37836">
    <property type="entry name" value="LMO1036 PROTEIN"/>
    <property type="match status" value="1"/>
</dbReference>